<feature type="binding site" evidence="10">
    <location>
        <position position="29"/>
    </location>
    <ligand>
        <name>ATP</name>
        <dbReference type="ChEBI" id="CHEBI:30616"/>
    </ligand>
</feature>
<feature type="binding site" evidence="10">
    <location>
        <position position="30"/>
    </location>
    <ligand>
        <name>ATP</name>
        <dbReference type="ChEBI" id="CHEBI:30616"/>
    </ligand>
</feature>
<feature type="binding site" evidence="10">
    <location>
        <position position="127"/>
    </location>
    <ligand>
        <name>ATP</name>
        <dbReference type="ChEBI" id="CHEBI:30616"/>
    </ligand>
</feature>
<keyword evidence="8 10" id="KW-0067">ATP-binding</keyword>
<dbReference type="GO" id="GO:0042274">
    <property type="term" value="P:ribosomal small subunit biogenesis"/>
    <property type="evidence" value="ECO:0007669"/>
    <property type="project" value="UniProtKB-UniRule"/>
</dbReference>
<dbReference type="Proteomes" id="UP000614601">
    <property type="component" value="Unassembled WGS sequence"/>
</dbReference>
<dbReference type="PANTHER" id="PTHR12595:SF0">
    <property type="entry name" value="ADENYLATE KINASE ISOENZYME 6"/>
    <property type="match status" value="1"/>
</dbReference>
<dbReference type="FunFam" id="3.40.50.300:FF:000372">
    <property type="entry name" value="Adenylate kinase isoenzyme 6 homolog"/>
    <property type="match status" value="1"/>
</dbReference>
<comment type="catalytic activity">
    <reaction evidence="1 10">
        <text>AMP + ATP = 2 ADP</text>
        <dbReference type="Rhea" id="RHEA:12973"/>
        <dbReference type="ChEBI" id="CHEBI:30616"/>
        <dbReference type="ChEBI" id="CHEBI:456215"/>
        <dbReference type="ChEBI" id="CHEBI:456216"/>
        <dbReference type="EC" id="2.7.4.3"/>
    </reaction>
</comment>
<dbReference type="GO" id="GO:0005524">
    <property type="term" value="F:ATP binding"/>
    <property type="evidence" value="ECO:0007669"/>
    <property type="project" value="UniProtKB-KW"/>
</dbReference>
<dbReference type="GO" id="GO:0005737">
    <property type="term" value="C:cytoplasm"/>
    <property type="evidence" value="ECO:0007669"/>
    <property type="project" value="UniProtKB-SubCell"/>
</dbReference>
<dbReference type="InterPro" id="IPR020618">
    <property type="entry name" value="Adenyl_kinase_AK6"/>
</dbReference>
<feature type="region of interest" description="LID" evidence="10">
    <location>
        <begin position="126"/>
        <end position="136"/>
    </location>
</feature>
<evidence type="ECO:0000256" key="6">
    <source>
        <dbReference type="ARBA" id="ARBA00022741"/>
    </source>
</evidence>
<evidence type="ECO:0000256" key="4">
    <source>
        <dbReference type="ARBA" id="ARBA00022552"/>
    </source>
</evidence>
<evidence type="ECO:0000256" key="3">
    <source>
        <dbReference type="ARBA" id="ARBA00022517"/>
    </source>
</evidence>
<dbReference type="Pfam" id="PF13238">
    <property type="entry name" value="AAA_18"/>
    <property type="match status" value="1"/>
</dbReference>
<keyword evidence="12" id="KW-1185">Reference proteome</keyword>
<dbReference type="OrthoDB" id="10251185at2759"/>
<dbReference type="GO" id="GO:0004017">
    <property type="term" value="F:AMP kinase activity"/>
    <property type="evidence" value="ECO:0007669"/>
    <property type="project" value="UniProtKB-UniRule"/>
</dbReference>
<feature type="binding site" evidence="10">
    <location>
        <position position="27"/>
    </location>
    <ligand>
        <name>ATP</name>
        <dbReference type="ChEBI" id="CHEBI:30616"/>
    </ligand>
</feature>
<evidence type="ECO:0000256" key="7">
    <source>
        <dbReference type="ARBA" id="ARBA00022777"/>
    </source>
</evidence>
<evidence type="ECO:0000256" key="2">
    <source>
        <dbReference type="ARBA" id="ARBA00022490"/>
    </source>
</evidence>
<gene>
    <name evidence="11" type="ORF">BOKJ2_LOCUS8755</name>
</gene>
<dbReference type="GO" id="GO:0005634">
    <property type="term" value="C:nucleus"/>
    <property type="evidence" value="ECO:0007669"/>
    <property type="project" value="UniProtKB-SubCell"/>
</dbReference>
<dbReference type="HAMAP" id="MF_00039">
    <property type="entry name" value="Adenylate_kinase_AK6"/>
    <property type="match status" value="1"/>
</dbReference>
<comment type="catalytic activity">
    <reaction evidence="10">
        <text>ATP + H2O = ADP + phosphate + H(+)</text>
        <dbReference type="Rhea" id="RHEA:13065"/>
        <dbReference type="ChEBI" id="CHEBI:15377"/>
        <dbReference type="ChEBI" id="CHEBI:15378"/>
        <dbReference type="ChEBI" id="CHEBI:30616"/>
        <dbReference type="ChEBI" id="CHEBI:43474"/>
        <dbReference type="ChEBI" id="CHEBI:456216"/>
    </reaction>
</comment>
<dbReference type="EMBL" id="CAJFDH010000004">
    <property type="protein sequence ID" value="CAD5220060.1"/>
    <property type="molecule type" value="Genomic_DNA"/>
</dbReference>
<keyword evidence="3 10" id="KW-0690">Ribosome biogenesis</keyword>
<comment type="subcellular location">
    <subcellularLocation>
        <location evidence="10">Cytoplasm</location>
    </subcellularLocation>
    <subcellularLocation>
        <location evidence="10">Nucleus</location>
    </subcellularLocation>
</comment>
<comment type="function">
    <text evidence="10">Broad-specificity nucleoside monophosphate (NMP) kinase that catalyzes the reversible transfer of the terminal phosphate group between nucleoside triphosphates and monophosphates. Has also ATPase activity. Involved in the late cytoplasmic maturation steps of the 40S ribosomal particles, specifically 18S rRNA maturation. While NMP activity is not required for ribosome maturation, ATPase activity is. Associates transiently with small ribosomal subunit protein uS11. ATP hydrolysis breaks the interaction with uS11. May temporarily remove uS11 from the ribosome to enable a conformational change of the ribosomal RNA that is needed for the final maturation step of the small ribosomal subunit. Its NMP activity may have a role in nuclear energy homeostasis.</text>
</comment>
<evidence type="ECO:0000313" key="11">
    <source>
        <dbReference type="EMBL" id="CAD5220060.1"/>
    </source>
</evidence>
<proteinExistence type="inferred from homology"/>
<keyword evidence="7 10" id="KW-0418">Kinase</keyword>
<evidence type="ECO:0000256" key="5">
    <source>
        <dbReference type="ARBA" id="ARBA00022679"/>
    </source>
</evidence>
<dbReference type="GO" id="GO:0006364">
    <property type="term" value="P:rRNA processing"/>
    <property type="evidence" value="ECO:0007669"/>
    <property type="project" value="UniProtKB-KW"/>
</dbReference>
<dbReference type="EC" id="2.7.4.3" evidence="10"/>
<name>A0A811KW64_9BILA</name>
<sequence length="186" mass="21612">MWSINVTMKTSKDVRKRPNILVTGVPGTGKSTFAPKIAEKCGLTFMDINKMILEFKLHSGYDNDYKSFILDEDKLLDHLEEYFDETHLEGGLVIDYHACDFFPERWFDIVVVLRCDNTQLYDRLKTRNYSEKKLRENIECEIFGTIAEEAEDAYKEGVVHQLQNSTLEELEKNLETIGQLVVNYKA</sequence>
<keyword evidence="2 10" id="KW-0963">Cytoplasm</keyword>
<comment type="similarity">
    <text evidence="10">Belongs to the adenylate kinase family. AK6 subfamily.</text>
</comment>
<keyword evidence="9 10" id="KW-0539">Nucleus</keyword>
<dbReference type="GO" id="GO:0016887">
    <property type="term" value="F:ATP hydrolysis activity"/>
    <property type="evidence" value="ECO:0007669"/>
    <property type="project" value="UniProtKB-UniRule"/>
</dbReference>
<dbReference type="PANTHER" id="PTHR12595">
    <property type="entry name" value="POS9-ACTIVATING FACTOR FAP7-RELATED"/>
    <property type="match status" value="1"/>
</dbReference>
<protein>
    <recommendedName>
        <fullName evidence="10">Adenylate kinase isoenzyme 6 homolog</fullName>
        <shortName evidence="10">AK6</shortName>
        <ecNumber evidence="10">2.7.4.3</ecNumber>
    </recommendedName>
    <alternativeName>
        <fullName evidence="10">Dual activity adenylate kinase/ATPase</fullName>
        <shortName evidence="10">AK/ATPase</shortName>
    </alternativeName>
</protein>
<keyword evidence="5 10" id="KW-0808">Transferase</keyword>
<evidence type="ECO:0000256" key="1">
    <source>
        <dbReference type="ARBA" id="ARBA00000582"/>
    </source>
</evidence>
<comment type="caution">
    <text evidence="10">Lacks conserved residue(s) required for the propagation of feature annotation.</text>
</comment>
<keyword evidence="4 10" id="KW-0698">rRNA processing</keyword>
<dbReference type="InterPro" id="IPR027417">
    <property type="entry name" value="P-loop_NTPase"/>
</dbReference>
<dbReference type="AlphaFoldDB" id="A0A811KW64"/>
<evidence type="ECO:0000256" key="8">
    <source>
        <dbReference type="ARBA" id="ARBA00022840"/>
    </source>
</evidence>
<reference evidence="11" key="1">
    <citation type="submission" date="2020-09" db="EMBL/GenBank/DDBJ databases">
        <authorList>
            <person name="Kikuchi T."/>
        </authorList>
    </citation>
    <scope>NUCLEOTIDE SEQUENCE</scope>
    <source>
        <strain evidence="11">SH1</strain>
    </source>
</reference>
<dbReference type="Proteomes" id="UP000783686">
    <property type="component" value="Unassembled WGS sequence"/>
</dbReference>
<organism evidence="11 12">
    <name type="scientific">Bursaphelenchus okinawaensis</name>
    <dbReference type="NCBI Taxonomy" id="465554"/>
    <lineage>
        <taxon>Eukaryota</taxon>
        <taxon>Metazoa</taxon>
        <taxon>Ecdysozoa</taxon>
        <taxon>Nematoda</taxon>
        <taxon>Chromadorea</taxon>
        <taxon>Rhabditida</taxon>
        <taxon>Tylenchina</taxon>
        <taxon>Tylenchomorpha</taxon>
        <taxon>Aphelenchoidea</taxon>
        <taxon>Aphelenchoididae</taxon>
        <taxon>Bursaphelenchus</taxon>
    </lineage>
</organism>
<dbReference type="EMBL" id="CAJFCW020000004">
    <property type="protein sequence ID" value="CAG9113176.1"/>
    <property type="molecule type" value="Genomic_DNA"/>
</dbReference>
<dbReference type="Gene3D" id="3.40.50.300">
    <property type="entry name" value="P-loop containing nucleotide triphosphate hydrolases"/>
    <property type="match status" value="1"/>
</dbReference>
<feature type="region of interest" description="NMPbind" evidence="10">
    <location>
        <begin position="47"/>
        <end position="70"/>
    </location>
</feature>
<evidence type="ECO:0000313" key="12">
    <source>
        <dbReference type="Proteomes" id="UP000614601"/>
    </source>
</evidence>
<dbReference type="SUPFAM" id="SSF52540">
    <property type="entry name" value="P-loop containing nucleoside triphosphate hydrolases"/>
    <property type="match status" value="1"/>
</dbReference>
<evidence type="ECO:0000256" key="9">
    <source>
        <dbReference type="ARBA" id="ARBA00023242"/>
    </source>
</evidence>
<accession>A0A811KW64</accession>
<comment type="subunit">
    <text evidence="10">Monomer and homodimer. Interacts with small ribosomal subunit protein uS11. Not a structural component of 43S pre-ribosomes, but transiently interacts with them by binding to uS11.</text>
</comment>
<evidence type="ECO:0000256" key="10">
    <source>
        <dbReference type="HAMAP-Rule" id="MF_03173"/>
    </source>
</evidence>
<comment type="caution">
    <text evidence="11">The sequence shown here is derived from an EMBL/GenBank/DDBJ whole genome shotgun (WGS) entry which is preliminary data.</text>
</comment>
<feature type="binding site" evidence="10">
    <location>
        <position position="31"/>
    </location>
    <ligand>
        <name>ATP</name>
        <dbReference type="ChEBI" id="CHEBI:30616"/>
    </ligand>
</feature>
<keyword evidence="6 10" id="KW-0547">Nucleotide-binding</keyword>
<feature type="binding site" evidence="10">
    <location>
        <position position="32"/>
    </location>
    <ligand>
        <name>ATP</name>
        <dbReference type="ChEBI" id="CHEBI:30616"/>
    </ligand>
</feature>